<evidence type="ECO:0000313" key="2">
    <source>
        <dbReference type="EMBL" id="CAE6493806.1"/>
    </source>
</evidence>
<organism evidence="2 3">
    <name type="scientific">Rhizoctonia solani</name>
    <dbReference type="NCBI Taxonomy" id="456999"/>
    <lineage>
        <taxon>Eukaryota</taxon>
        <taxon>Fungi</taxon>
        <taxon>Dikarya</taxon>
        <taxon>Basidiomycota</taxon>
        <taxon>Agaricomycotina</taxon>
        <taxon>Agaricomycetes</taxon>
        <taxon>Cantharellales</taxon>
        <taxon>Ceratobasidiaceae</taxon>
        <taxon>Rhizoctonia</taxon>
    </lineage>
</organism>
<dbReference type="AlphaFoldDB" id="A0A8H3HB68"/>
<dbReference type="Proteomes" id="UP000663853">
    <property type="component" value="Unassembled WGS sequence"/>
</dbReference>
<name>A0A8H3HB68_9AGAM</name>
<evidence type="ECO:0000313" key="3">
    <source>
        <dbReference type="Proteomes" id="UP000663853"/>
    </source>
</evidence>
<feature type="non-terminal residue" evidence="2">
    <location>
        <position position="1"/>
    </location>
</feature>
<proteinExistence type="predicted"/>
<sequence length="94" mass="9910">MLDCQATEMMDLQDTTTPLDLNSTIEGIQIGSDGAPSLENPGLEHRGGTAASPDPENIHLQLVSSVAEVRAKPFSDLLTLGPYASGVRVVITFS</sequence>
<dbReference type="EMBL" id="CAJMXA010003325">
    <property type="protein sequence ID" value="CAE6493806.1"/>
    <property type="molecule type" value="Genomic_DNA"/>
</dbReference>
<feature type="region of interest" description="Disordered" evidence="1">
    <location>
        <begin position="28"/>
        <end position="55"/>
    </location>
</feature>
<accession>A0A8H3HB68</accession>
<evidence type="ECO:0000256" key="1">
    <source>
        <dbReference type="SAM" id="MobiDB-lite"/>
    </source>
</evidence>
<protein>
    <submittedName>
        <fullName evidence="2">Uncharacterized protein</fullName>
    </submittedName>
</protein>
<comment type="caution">
    <text evidence="2">The sequence shown here is derived from an EMBL/GenBank/DDBJ whole genome shotgun (WGS) entry which is preliminary data.</text>
</comment>
<gene>
    <name evidence="2" type="ORF">RDB_LOCUS104329</name>
</gene>
<reference evidence="2" key="1">
    <citation type="submission" date="2021-01" db="EMBL/GenBank/DDBJ databases">
        <authorList>
            <person name="Kaushik A."/>
        </authorList>
    </citation>
    <scope>NUCLEOTIDE SEQUENCE</scope>
    <source>
        <strain evidence="2">AG6-10EEA</strain>
    </source>
</reference>